<feature type="binding site" evidence="14">
    <location>
        <position position="326"/>
    </location>
    <ligand>
        <name>S-adenosyl-L-methionine</name>
        <dbReference type="ChEBI" id="CHEBI:59789"/>
    </ligand>
</feature>
<dbReference type="PATRIC" id="fig|45634.12.peg.674"/>
<dbReference type="InterPro" id="IPR029063">
    <property type="entry name" value="SAM-dependent_MTases_sf"/>
</dbReference>
<dbReference type="Gene3D" id="1.10.940.10">
    <property type="entry name" value="NusB-like"/>
    <property type="match status" value="1"/>
</dbReference>
<keyword evidence="8 14" id="KW-0808">Transferase</keyword>
<evidence type="ECO:0000256" key="11">
    <source>
        <dbReference type="ARBA" id="ARBA00030399"/>
    </source>
</evidence>
<comment type="catalytic activity">
    <reaction evidence="13">
        <text>cytidine(967) in 16S rRNA + S-adenosyl-L-methionine = 5-methylcytidine(967) in 16S rRNA + S-adenosyl-L-homocysteine + H(+)</text>
        <dbReference type="Rhea" id="RHEA:42748"/>
        <dbReference type="Rhea" id="RHEA-COMP:10219"/>
        <dbReference type="Rhea" id="RHEA-COMP:10220"/>
        <dbReference type="ChEBI" id="CHEBI:15378"/>
        <dbReference type="ChEBI" id="CHEBI:57856"/>
        <dbReference type="ChEBI" id="CHEBI:59789"/>
        <dbReference type="ChEBI" id="CHEBI:74483"/>
        <dbReference type="ChEBI" id="CHEBI:82748"/>
        <dbReference type="EC" id="2.1.1.176"/>
    </reaction>
</comment>
<feature type="binding site" evidence="14">
    <location>
        <position position="279"/>
    </location>
    <ligand>
        <name>S-adenosyl-L-methionine</name>
        <dbReference type="ChEBI" id="CHEBI:59789"/>
    </ligand>
</feature>
<evidence type="ECO:0000256" key="14">
    <source>
        <dbReference type="PROSITE-ProRule" id="PRU01023"/>
    </source>
</evidence>
<keyword evidence="10 14" id="KW-0694">RNA-binding</keyword>
<evidence type="ECO:0000256" key="8">
    <source>
        <dbReference type="ARBA" id="ARBA00022679"/>
    </source>
</evidence>
<evidence type="ECO:0000256" key="13">
    <source>
        <dbReference type="ARBA" id="ARBA00047283"/>
    </source>
</evidence>
<comment type="subcellular location">
    <subcellularLocation>
        <location evidence="2">Cytoplasm</location>
    </subcellularLocation>
</comment>
<dbReference type="AlphaFoldDB" id="A0A139N3Q2"/>
<dbReference type="EC" id="2.1.1.176" evidence="4"/>
<evidence type="ECO:0000256" key="10">
    <source>
        <dbReference type="ARBA" id="ARBA00022884"/>
    </source>
</evidence>
<evidence type="ECO:0000256" key="3">
    <source>
        <dbReference type="ARBA" id="ARBA00007494"/>
    </source>
</evidence>
<dbReference type="InterPro" id="IPR035926">
    <property type="entry name" value="NusB-like_sf"/>
</dbReference>
<dbReference type="PRINTS" id="PR02008">
    <property type="entry name" value="RCMTFAMILY"/>
</dbReference>
<evidence type="ECO:0000256" key="12">
    <source>
        <dbReference type="ARBA" id="ARBA00031088"/>
    </source>
</evidence>
<evidence type="ECO:0000256" key="4">
    <source>
        <dbReference type="ARBA" id="ARBA00012140"/>
    </source>
</evidence>
<dbReference type="PROSITE" id="PS01153">
    <property type="entry name" value="NOL1_NOP2_SUN"/>
    <property type="match status" value="1"/>
</dbReference>
<dbReference type="GO" id="GO:0005737">
    <property type="term" value="C:cytoplasm"/>
    <property type="evidence" value="ECO:0007669"/>
    <property type="project" value="UniProtKB-SubCell"/>
</dbReference>
<dbReference type="FunFam" id="3.40.50.150:FF:000022">
    <property type="entry name" value="Ribosomal RNA small subunit methyltransferase B"/>
    <property type="match status" value="1"/>
</dbReference>
<keyword evidence="7 14" id="KW-0489">Methyltransferase</keyword>
<feature type="domain" description="SAM-dependent MTase RsmB/NOP-type" evidence="15">
    <location>
        <begin position="161"/>
        <end position="438"/>
    </location>
</feature>
<dbReference type="Pfam" id="PF01029">
    <property type="entry name" value="NusB"/>
    <property type="match status" value="1"/>
</dbReference>
<feature type="active site" description="Nucleophile" evidence="14">
    <location>
        <position position="379"/>
    </location>
</feature>
<dbReference type="InterPro" id="IPR018314">
    <property type="entry name" value="RsmB/NOL1/NOP2-like_CS"/>
</dbReference>
<proteinExistence type="inferred from homology"/>
<dbReference type="CDD" id="cd02440">
    <property type="entry name" value="AdoMet_MTases"/>
    <property type="match status" value="1"/>
</dbReference>
<evidence type="ECO:0000256" key="7">
    <source>
        <dbReference type="ARBA" id="ARBA00022603"/>
    </source>
</evidence>
<evidence type="ECO:0000259" key="15">
    <source>
        <dbReference type="PROSITE" id="PS51686"/>
    </source>
</evidence>
<dbReference type="Pfam" id="PF01189">
    <property type="entry name" value="Methyltr_RsmB-F"/>
    <property type="match status" value="1"/>
</dbReference>
<comment type="function">
    <text evidence="1">Specifically methylates the cytosine at position 967 (m5C967) of 16S rRNA.</text>
</comment>
<dbReference type="InterPro" id="IPR006027">
    <property type="entry name" value="NusB_RsmB_TIM44"/>
</dbReference>
<evidence type="ECO:0000256" key="1">
    <source>
        <dbReference type="ARBA" id="ARBA00002724"/>
    </source>
</evidence>
<dbReference type="InterPro" id="IPR049560">
    <property type="entry name" value="MeTrfase_RsmB-F_NOP2_cat"/>
</dbReference>
<dbReference type="NCBIfam" id="TIGR00563">
    <property type="entry name" value="rsmB"/>
    <property type="match status" value="1"/>
</dbReference>
<dbReference type="InterPro" id="IPR001678">
    <property type="entry name" value="MeTrfase_RsmB-F_NOP2_dom"/>
</dbReference>
<dbReference type="EMBL" id="LQRD01000023">
    <property type="protein sequence ID" value="KXT70562.1"/>
    <property type="molecule type" value="Genomic_DNA"/>
</dbReference>
<dbReference type="Gene3D" id="3.40.50.150">
    <property type="entry name" value="Vaccinia Virus protein VP39"/>
    <property type="match status" value="1"/>
</dbReference>
<reference evidence="16 17" key="1">
    <citation type="submission" date="2016-01" db="EMBL/GenBank/DDBJ databases">
        <title>Highly variable Streptococcus oralis are common among viridans streptococci isolated from primates.</title>
        <authorList>
            <person name="Denapaite D."/>
            <person name="Rieger M."/>
            <person name="Koendgen S."/>
            <person name="Brueckner R."/>
            <person name="Ochigava I."/>
            <person name="Kappeler P."/>
            <person name="Maetz-Rensing K."/>
            <person name="Leendertz F."/>
            <person name="Hakenbeck R."/>
        </authorList>
    </citation>
    <scope>NUCLEOTIDE SEQUENCE [LARGE SCALE GENOMIC DNA]</scope>
    <source>
        <strain evidence="16 17">DD08</strain>
    </source>
</reference>
<feature type="binding site" evidence="14">
    <location>
        <begin position="256"/>
        <end position="262"/>
    </location>
    <ligand>
        <name>S-adenosyl-L-methionine</name>
        <dbReference type="ChEBI" id="CHEBI:59789"/>
    </ligand>
</feature>
<dbReference type="STRING" id="45634.SCRDD08_00646"/>
<evidence type="ECO:0000256" key="2">
    <source>
        <dbReference type="ARBA" id="ARBA00004496"/>
    </source>
</evidence>
<name>A0A139N3Q2_STRCR</name>
<keyword evidence="5" id="KW-0963">Cytoplasm</keyword>
<dbReference type="Proteomes" id="UP000070377">
    <property type="component" value="Unassembled WGS sequence"/>
</dbReference>
<comment type="caution">
    <text evidence="16">The sequence shown here is derived from an EMBL/GenBank/DDBJ whole genome shotgun (WGS) entry which is preliminary data.</text>
</comment>
<gene>
    <name evidence="16" type="ORF">SCRDD08_00646</name>
</gene>
<dbReference type="PANTHER" id="PTHR22807">
    <property type="entry name" value="NOP2 YEAST -RELATED NOL1/NOP2/FMU SUN DOMAIN-CONTAINING"/>
    <property type="match status" value="1"/>
</dbReference>
<dbReference type="GO" id="GO:0008649">
    <property type="term" value="F:rRNA methyltransferase activity"/>
    <property type="evidence" value="ECO:0007669"/>
    <property type="project" value="InterPro"/>
</dbReference>
<keyword evidence="9 14" id="KW-0949">S-adenosyl-L-methionine</keyword>
<protein>
    <recommendedName>
        <fullName evidence="4">16S rRNA (cytosine(967)-C(5))-methyltransferase</fullName>
        <ecNumber evidence="4">2.1.1.176</ecNumber>
    </recommendedName>
    <alternativeName>
        <fullName evidence="11">16S rRNA m5C967 methyltransferase</fullName>
    </alternativeName>
    <alternativeName>
        <fullName evidence="12">rRNA (cytosine-C(5)-)-methyltransferase RsmB</fullName>
    </alternativeName>
</protein>
<keyword evidence="6" id="KW-0698">rRNA processing</keyword>
<evidence type="ECO:0000256" key="6">
    <source>
        <dbReference type="ARBA" id="ARBA00022552"/>
    </source>
</evidence>
<dbReference type="NCBIfam" id="NF011494">
    <property type="entry name" value="PRK14902.1"/>
    <property type="match status" value="1"/>
</dbReference>
<dbReference type="InterPro" id="IPR004573">
    <property type="entry name" value="rRNA_ssu_MeTfrase_B"/>
</dbReference>
<evidence type="ECO:0000313" key="17">
    <source>
        <dbReference type="Proteomes" id="UP000070377"/>
    </source>
</evidence>
<dbReference type="SUPFAM" id="SSF53335">
    <property type="entry name" value="S-adenosyl-L-methionine-dependent methyltransferases"/>
    <property type="match status" value="1"/>
</dbReference>
<sequence>MNLESKQKRARELAMEILEEVFEEGAYSNIALNKALKQSALGSADKSLVTELVYGTVARKITLEWQLAHWVEDRDKLDNWLYILLELSLYQMLYLDKIPQHAVVNEAVEIAKGRKCGSEKYVNAILRKIERDGVADPTTINRKNKRYSVQYSLPVWLVKVLIDEYGEERAEAIFASLFERNKASIRVTDVARKEEIKAVLGADDSLLAPSALVKKQGHFAGHEFFEKGLITIQDESSQLVAPTLNIEGNEQILDACSAPGGKAVHMASYLMSGQITALDLYDHKLDLIRQNAERLGLADKITTKKLDATKVFETFGPNAFDKILVDAPCSGIGLIRRKPDIKYNKENADFENLQKIQLDILDSVCQSLRKGGIITYSTCTIVSAENFEVVKKFLERHPNFEQVRLEHEREDIVKDGCILITPELYGSDGFFISQFRKISD</sequence>
<dbReference type="InterPro" id="IPR023267">
    <property type="entry name" value="RCMT"/>
</dbReference>
<organism evidence="16 17">
    <name type="scientific">Streptococcus cristatus</name>
    <dbReference type="NCBI Taxonomy" id="45634"/>
    <lineage>
        <taxon>Bacteria</taxon>
        <taxon>Bacillati</taxon>
        <taxon>Bacillota</taxon>
        <taxon>Bacilli</taxon>
        <taxon>Lactobacillales</taxon>
        <taxon>Streptococcaceae</taxon>
        <taxon>Streptococcus</taxon>
    </lineage>
</organism>
<dbReference type="SUPFAM" id="SSF48013">
    <property type="entry name" value="NusB-like"/>
    <property type="match status" value="1"/>
</dbReference>
<dbReference type="GO" id="GO:0006355">
    <property type="term" value="P:regulation of DNA-templated transcription"/>
    <property type="evidence" value="ECO:0007669"/>
    <property type="project" value="InterPro"/>
</dbReference>
<evidence type="ECO:0000256" key="5">
    <source>
        <dbReference type="ARBA" id="ARBA00022490"/>
    </source>
</evidence>
<dbReference type="Gene3D" id="3.30.70.1170">
    <property type="entry name" value="Sun protein, domain 3"/>
    <property type="match status" value="1"/>
</dbReference>
<feature type="binding site" evidence="14">
    <location>
        <position position="307"/>
    </location>
    <ligand>
        <name>S-adenosyl-L-methionine</name>
        <dbReference type="ChEBI" id="CHEBI:59789"/>
    </ligand>
</feature>
<evidence type="ECO:0000256" key="9">
    <source>
        <dbReference type="ARBA" id="ARBA00022691"/>
    </source>
</evidence>
<dbReference type="GO" id="GO:0003723">
    <property type="term" value="F:RNA binding"/>
    <property type="evidence" value="ECO:0007669"/>
    <property type="project" value="UniProtKB-UniRule"/>
</dbReference>
<dbReference type="PROSITE" id="PS51686">
    <property type="entry name" value="SAM_MT_RSMB_NOP"/>
    <property type="match status" value="1"/>
</dbReference>
<accession>A0A139N3Q2</accession>
<dbReference type="PANTHER" id="PTHR22807:SF53">
    <property type="entry name" value="RIBOSOMAL RNA SMALL SUBUNIT METHYLTRANSFERASE B-RELATED"/>
    <property type="match status" value="1"/>
</dbReference>
<comment type="similarity">
    <text evidence="3 14">Belongs to the class I-like SAM-binding methyltransferase superfamily. RsmB/NOP family.</text>
</comment>
<evidence type="ECO:0000313" key="16">
    <source>
        <dbReference type="EMBL" id="KXT70562.1"/>
    </source>
</evidence>
<dbReference type="FunFam" id="1.10.940.10:FF:000006">
    <property type="entry name" value="16S rRNA (Cytosine(967)-C(5))-methyltransferase RsmB"/>
    <property type="match status" value="1"/>
</dbReference>